<accession>A0A4P1AV69</accession>
<keyword evidence="1" id="KW-0812">Transmembrane</keyword>
<evidence type="ECO:0000313" key="4">
    <source>
        <dbReference type="Proteomes" id="UP001064206"/>
    </source>
</evidence>
<protein>
    <submittedName>
        <fullName evidence="2">Uncharacterized protein</fullName>
    </submittedName>
</protein>
<keyword evidence="1" id="KW-1133">Transmembrane helix</keyword>
<gene>
    <name evidence="3" type="ORF">LM286_22360</name>
    <name evidence="2" type="ORF">N2J37_23305</name>
</gene>
<keyword evidence="1" id="KW-0472">Membrane</keyword>
<organism evidence="2 4">
    <name type="scientific">Raoultella ornithinolytica</name>
    <name type="common">Klebsiella ornithinolytica</name>
    <dbReference type="NCBI Taxonomy" id="54291"/>
    <lineage>
        <taxon>Bacteria</taxon>
        <taxon>Pseudomonadati</taxon>
        <taxon>Pseudomonadota</taxon>
        <taxon>Gammaproteobacteria</taxon>
        <taxon>Enterobacterales</taxon>
        <taxon>Enterobacteriaceae</taxon>
        <taxon>Klebsiella/Raoultella group</taxon>
        <taxon>Raoultella</taxon>
    </lineage>
</organism>
<evidence type="ECO:0000256" key="1">
    <source>
        <dbReference type="SAM" id="Phobius"/>
    </source>
</evidence>
<dbReference type="EMBL" id="CP145163">
    <property type="protein sequence ID" value="WWC11023.1"/>
    <property type="molecule type" value="Genomic_DNA"/>
</dbReference>
<proteinExistence type="predicted"/>
<dbReference type="Proteomes" id="UP001350972">
    <property type="component" value="Chromosome"/>
</dbReference>
<dbReference type="RefSeq" id="WP_004858000.1">
    <property type="nucleotide sequence ID" value="NZ_ABSBPM020000006.1"/>
</dbReference>
<feature type="transmembrane region" description="Helical" evidence="1">
    <location>
        <begin position="7"/>
        <end position="25"/>
    </location>
</feature>
<evidence type="ECO:0000313" key="5">
    <source>
        <dbReference type="Proteomes" id="UP001350972"/>
    </source>
</evidence>
<keyword evidence="5" id="KW-1185">Reference proteome</keyword>
<dbReference type="EMBL" id="CP104450">
    <property type="protein sequence ID" value="UXE37412.1"/>
    <property type="molecule type" value="Genomic_DNA"/>
</dbReference>
<name>A0A4P1AV69_RAOOR</name>
<reference evidence="2" key="1">
    <citation type="submission" date="2022-09" db="EMBL/GenBank/DDBJ databases">
        <title>Multidrug resistance Raoultella ornithinolytica Strain MQB_Silv_108.</title>
        <authorList>
            <person name="Quintela-Baluja M."/>
        </authorList>
    </citation>
    <scope>NUCLEOTIDE SEQUENCE</scope>
    <source>
        <strain evidence="2">MQB_Silv_108</strain>
    </source>
</reference>
<feature type="transmembrane region" description="Helical" evidence="1">
    <location>
        <begin position="37"/>
        <end position="57"/>
    </location>
</feature>
<evidence type="ECO:0000313" key="3">
    <source>
        <dbReference type="EMBL" id="WWC11023.1"/>
    </source>
</evidence>
<evidence type="ECO:0000313" key="2">
    <source>
        <dbReference type="EMBL" id="UXE37412.1"/>
    </source>
</evidence>
<dbReference type="AlphaFoldDB" id="A0A4P1AV69"/>
<sequence length="150" mass="17981">MNRYKKIEAFSYALLSPIIAMNILWKADVYSEKNIYLGMLITVQSFIGTRVILEFIYRNILSHKPWRYKRGGMFKYPYCLEKSVVNLWFFLVFIEIILIAEYPTEPKLFLFKTITALMVLLGSIESGDYIRKIVNYVYNYYTLHHHKRKQ</sequence>
<feature type="transmembrane region" description="Helical" evidence="1">
    <location>
        <begin position="78"/>
        <end position="100"/>
    </location>
</feature>
<reference evidence="3 5" key="2">
    <citation type="submission" date="2024-02" db="EMBL/GenBank/DDBJ databases">
        <title>Tn5403 promotes plasmid rearrangements and degradation of the Klebsiella pneumoniae carbapenemase (KPC) transposon Tn4401.</title>
        <authorList>
            <person name="Sheppard A.E."/>
            <person name="Barry K.E."/>
            <person name="Parikh H.I."/>
            <person name="Vegesana K."/>
            <person name="Sebra R."/>
            <person name="George S."/>
            <person name="Sanderson N.D."/>
            <person name="Stoesser N."/>
            <person name="Eyre D.W."/>
            <person name="Crook D.W."/>
            <person name="Walker A.S."/>
            <person name="Mathers A.J."/>
        </authorList>
    </citation>
    <scope>NUCLEOTIDE SEQUENCE [LARGE SCALE GENOMIC DNA]</scope>
    <source>
        <strain evidence="3 5">CAV1921</strain>
    </source>
</reference>
<dbReference type="Proteomes" id="UP001064206">
    <property type="component" value="Chromosome"/>
</dbReference>